<keyword evidence="8" id="KW-1185">Reference proteome</keyword>
<dbReference type="Pfam" id="PF09342">
    <property type="entry name" value="DUF1986"/>
    <property type="match status" value="1"/>
</dbReference>
<dbReference type="InterPro" id="IPR015420">
    <property type="entry name" value="Peptidase_S1A_nudel"/>
</dbReference>
<keyword evidence="5" id="KW-0812">Transmembrane</keyword>
<evidence type="ECO:0000256" key="4">
    <source>
        <dbReference type="SAM" id="MobiDB-lite"/>
    </source>
</evidence>
<reference evidence="7" key="2">
    <citation type="submission" date="2020-05" db="UniProtKB">
        <authorList>
            <consortium name="EnsemblMetazoa"/>
        </authorList>
    </citation>
    <scope>IDENTIFICATION</scope>
    <source>
        <strain evidence="7">IAEA</strain>
    </source>
</reference>
<evidence type="ECO:0000313" key="8">
    <source>
        <dbReference type="Proteomes" id="UP000092460"/>
    </source>
</evidence>
<feature type="compositionally biased region" description="Polar residues" evidence="4">
    <location>
        <begin position="211"/>
        <end position="230"/>
    </location>
</feature>
<dbReference type="InterPro" id="IPR018114">
    <property type="entry name" value="TRYPSIN_HIS"/>
</dbReference>
<feature type="region of interest" description="Disordered" evidence="4">
    <location>
        <begin position="199"/>
        <end position="236"/>
    </location>
</feature>
<feature type="disulfide bond" evidence="2">
    <location>
        <begin position="2237"/>
        <end position="2255"/>
    </location>
</feature>
<dbReference type="EMBL" id="JXJN01004376">
    <property type="status" value="NOT_ANNOTATED_CDS"/>
    <property type="molecule type" value="Genomic_DNA"/>
</dbReference>
<dbReference type="Pfam" id="PF00089">
    <property type="entry name" value="Trypsin"/>
    <property type="match status" value="1"/>
</dbReference>
<organism evidence="7 8">
    <name type="scientific">Glossina palpalis gambiensis</name>
    <dbReference type="NCBI Taxonomy" id="67801"/>
    <lineage>
        <taxon>Eukaryota</taxon>
        <taxon>Metazoa</taxon>
        <taxon>Ecdysozoa</taxon>
        <taxon>Arthropoda</taxon>
        <taxon>Hexapoda</taxon>
        <taxon>Insecta</taxon>
        <taxon>Pterygota</taxon>
        <taxon>Neoptera</taxon>
        <taxon>Endopterygota</taxon>
        <taxon>Diptera</taxon>
        <taxon>Brachycera</taxon>
        <taxon>Muscomorpha</taxon>
        <taxon>Hippoboscoidea</taxon>
        <taxon>Glossinidae</taxon>
        <taxon>Glossina</taxon>
    </lineage>
</organism>
<evidence type="ECO:0000313" key="7">
    <source>
        <dbReference type="EnsemblMetazoa" id="GPPI010264-PA"/>
    </source>
</evidence>
<reference evidence="8" key="1">
    <citation type="submission" date="2015-01" db="EMBL/GenBank/DDBJ databases">
        <authorList>
            <person name="Aksoy S."/>
            <person name="Warren W."/>
            <person name="Wilson R.K."/>
        </authorList>
    </citation>
    <scope>NUCLEOTIDE SEQUENCE [LARGE SCALE GENOMIC DNA]</scope>
    <source>
        <strain evidence="8">IAEA</strain>
    </source>
</reference>
<feature type="domain" description="Peptidase S1" evidence="6">
    <location>
        <begin position="982"/>
        <end position="1220"/>
    </location>
</feature>
<feature type="disulfide bond" evidence="2">
    <location>
        <begin position="2249"/>
        <end position="2264"/>
    </location>
</feature>
<evidence type="ECO:0000256" key="5">
    <source>
        <dbReference type="SAM" id="Phobius"/>
    </source>
</evidence>
<evidence type="ECO:0000259" key="6">
    <source>
        <dbReference type="PROSITE" id="PS50240"/>
    </source>
</evidence>
<dbReference type="EnsemblMetazoa" id="GPPI010264-RA">
    <property type="protein sequence ID" value="GPPI010264-PA"/>
    <property type="gene ID" value="GPPI010264"/>
</dbReference>
<dbReference type="Gene3D" id="2.40.10.10">
    <property type="entry name" value="Trypsin-like serine proteases"/>
    <property type="match status" value="3"/>
</dbReference>
<dbReference type="PROSITE" id="PS00135">
    <property type="entry name" value="TRYPSIN_SER"/>
    <property type="match status" value="1"/>
</dbReference>
<accession>A0A1B0AVR6</accession>
<keyword evidence="5" id="KW-0472">Membrane</keyword>
<keyword evidence="3" id="KW-0645">Protease</keyword>
<dbReference type="FunFam" id="2.40.10.10:FF:000111">
    <property type="entry name" value="Blast:Serine protease nudel"/>
    <property type="match status" value="1"/>
</dbReference>
<dbReference type="SMART" id="SM00192">
    <property type="entry name" value="LDLa"/>
    <property type="match status" value="8"/>
</dbReference>
<name>A0A1B0AVR6_9MUSC</name>
<feature type="disulfide bond" evidence="2">
    <location>
        <begin position="2124"/>
        <end position="2142"/>
    </location>
</feature>
<feature type="transmembrane region" description="Helical" evidence="5">
    <location>
        <begin position="44"/>
        <end position="66"/>
    </location>
</feature>
<dbReference type="InterPro" id="IPR036055">
    <property type="entry name" value="LDL_receptor-like_sf"/>
</dbReference>
<keyword evidence="3" id="KW-0378">Hydrolase</keyword>
<dbReference type="SUPFAM" id="SSF57424">
    <property type="entry name" value="LDL receptor-like module"/>
    <property type="match status" value="6"/>
</dbReference>
<dbReference type="SUPFAM" id="SSF50494">
    <property type="entry name" value="Trypsin-like serine proteases"/>
    <property type="match status" value="2"/>
</dbReference>
<dbReference type="InterPro" id="IPR001254">
    <property type="entry name" value="Trypsin_dom"/>
</dbReference>
<dbReference type="Gene3D" id="4.10.400.10">
    <property type="entry name" value="Low-density Lipoprotein Receptor"/>
    <property type="match status" value="6"/>
</dbReference>
<comment type="caution">
    <text evidence="2">Lacks conserved residue(s) required for the propagation of feature annotation.</text>
</comment>
<feature type="disulfide bond" evidence="2">
    <location>
        <begin position="1252"/>
        <end position="1267"/>
    </location>
</feature>
<dbReference type="InterPro" id="IPR033116">
    <property type="entry name" value="TRYPSIN_SER"/>
</dbReference>
<dbReference type="Proteomes" id="UP000092460">
    <property type="component" value="Unassembled WGS sequence"/>
</dbReference>
<dbReference type="Pfam" id="PF00057">
    <property type="entry name" value="Ldl_recept_a"/>
    <property type="match status" value="2"/>
</dbReference>
<dbReference type="EMBL" id="JXJN01004375">
    <property type="status" value="NOT_ANNOTATED_CDS"/>
    <property type="molecule type" value="Genomic_DNA"/>
</dbReference>
<dbReference type="InterPro" id="IPR002172">
    <property type="entry name" value="LDrepeatLR_classA_rpt"/>
</dbReference>
<keyword evidence="3" id="KW-0720">Serine protease</keyword>
<evidence type="ECO:0000256" key="2">
    <source>
        <dbReference type="PROSITE-ProRule" id="PRU00124"/>
    </source>
</evidence>
<dbReference type="PROSITE" id="PS00134">
    <property type="entry name" value="TRYPSIN_HIS"/>
    <property type="match status" value="1"/>
</dbReference>
<dbReference type="PANTHER" id="PTHR24258:SF116">
    <property type="entry name" value="FI16631P1-RELATED"/>
    <property type="match status" value="1"/>
</dbReference>
<dbReference type="SMART" id="SM00020">
    <property type="entry name" value="Tryp_SPc"/>
    <property type="match status" value="1"/>
</dbReference>
<dbReference type="CDD" id="cd00112">
    <property type="entry name" value="LDLa"/>
    <property type="match status" value="7"/>
</dbReference>
<keyword evidence="5" id="KW-1133">Transmembrane helix</keyword>
<feature type="disulfide bond" evidence="2">
    <location>
        <begin position="1593"/>
        <end position="1608"/>
    </location>
</feature>
<dbReference type="STRING" id="67801.A0A1B0AVR6"/>
<evidence type="ECO:0000256" key="3">
    <source>
        <dbReference type="RuleBase" id="RU363034"/>
    </source>
</evidence>
<sequence length="2420" mass="273315">MAEPKGRSISLESRDIKIPKTRKLENPLRQSKLKSLNRLMGRKTMILSVAIFLVLMTITIFNGFAYERLNDRAVLVVYDNDEEDNRFEKVKWKDGNLKGKGYQYKQERHKRELLDRLDPVKVRRTNLELGNLPAIRDKRAKLSIKKLENEYIRCKKESSDHKNCTVVFGKMDKLAKEITKQMEKMKTIIRDSELLLKQHSDSAEESEEQNVHGNDITTDLTSTDGTEGTVSTSSILSSNHSSKNLINAEKIKSTKISWILDGSDDTSSEEFAFLPEITRQNISTATVAIVHDQIVDGVTTELLNSFQSNLEAKSESLGSSFPSTTTTSNETDKIVLLNSDSIASSTLNSTSVLEVLEGYNSQVSLIASEFSSQLTTSTKSALEDSASESENIIETTVKCLLDKKLGIKLDNCAVDGGQNPENLNETYNNSDIEITTVSNKFPANVEPIKYSWIIDSDVNSAELENSEKKQKETLRLCQGDKCGDSYAQSNIAGFISEPEYRNQKKEQQIEVLSNYSNHPASSPNHLDIVESVGDNKNYIKFEPYVNPINPYGLTVDEQLRTLCEHMTKHDRGAISHSDTSSQSQVLQQVKVVPAGESTSDGTVLNASFTSRGPMLDILDAGQMKQTAAHILFKPESTLLDVPLICSCTSPLRLESLNTRPIGNSGVVPRPYPNDYYTNYEASTASVEPDFQFNEQQTGNDSHSAVITAAYDMAYSRGIQSQSACTLRDQVPCFGTSECVEKHAWCDGKIDCSNGSDEMSCSCRQRMSENRVCDGYSDCPMNEDEIGCFGCDKYMHSCYGTRLEYELNNRSTISMCFSNLEKCDGFSNCLNGKDEMDCSIIIDNTGKHHHTTRPVSFSEGYLHRNYRGRWYPVCNNAGQWAREACENEGGHVGMPSISFRAISLPGPFIELIWLGQSRFSRSCQKRNSHDTLIDQATYVICNLPQCGVVKQRFKSVSLRDSKKNPTSQTHHKKRLVKDGDERIVGGSLSAPMEWPFIVAIFRNGDFHCGGSIYSANWIITAAHCVVNFHRYYYEIKAGVLRLSSASIATQIRPVLDVFVHQHYERFTMSNDIALLRLAAPLQFNRWVKPICLPGVDRTANNKNWMWGPEEDTLCTIVGWGAIRERGPGSDLLRQVIVPIRRECPRQDDQVARVICAGDPDGGRDACQGDSGGPLFCRSASNPNEWYLAGVVSHGNGCARPSEFGAYTRVALYVNWMKSVINSVHKPLLQPKKICPGYVCIEDNKRCLSQRRRCDRYVDCLKADDELGCSYNLTPSLGDRRSNNFTVSDYYFENEERSVISTPQNETIKLKEEHLKENTSITTIEEYDITTSATSEMPENSLNLSAIINNGSEATALIDELSTKNIFDISTSSTILPTVHDITQTLDIESTTFEPFSTSESYSLQTIQEYDITTTSEMAENSLNLSAIVNNGSEATALIDEVSTKNIFDISTMSSSSTILPTVHDITQTLDIESTTFEPFSTSESYSLQTIKNNESTTNKQNALEPLSIEKFQCEIMYQIIDYRHRCDNILDCEDGTDEEKCKCRDYLKNDLSVLICDGKPDCEDLTDEEYCGDCNLDEYWCPISKICLSLAKRCDSICDCAHKEDERDCIALTDGMEVVLDRNKQPTLKSSGIVTENYQGSWRPLCLRNDARNESNIGKTAQEVCSKLGFQEFKFYNITKLEQLNYMVPISPEIDLNTYFKKDVQGVIADNYHLNYVLEKHAKAVQEQQPSRKLERVLNPSIECVTLYLDCHVRSSKIEPLKTKSAGLEKPTNESLLRQYDFTPTLVKYEKPNVFLKPQVPIMVVRKKAELMDKLRNIIEIQNRGDLNIVANDKLHEAVEELHWPWLVDVYANGKLWCLGILLEKNWIIVHETCYFGVRLSTDYLAALLGGGKSKHAIHRSNHEEIRRIDCVEVIPYSDTLLMHLEQPVHFSHFIMPITLEEQSAEISRNASEKCLAVLHENESGRIKAISIVRETLPAELCNKNEAFTCYRLIEKKPSLKLLRETDISIEDFASLSEEIELHDYDQSSDMRVQSKFASCTKFGNKNPDDSLLEPIDQGINVCRSNHTGWYPIAFFAYNNTNCNSFKFGFPVRTLKKAYGAIQQIIERPTCNFPYNVPICSNMRCPLGTCLNDNQLCDGRYDCHDGRDEETKMCQYRKRGCSPSEMKCQSSGRCVPKTKFCNHMPDCEDLTDEPTICSCFTYLRATDPAKICDGIRNCWDKSDESAALCNCTADSFQCSPRDCIPQEYVCDNQVDCKNGLDERFCLGLEYPREMRKSDDVIKRNMKPYAYGQIIEQKFGLWETKCFPKSNPPTIAEVREICRKLGYHLYNQPSYRLIDDALNTATETKGTLTRHDYFSNDMQFLDGRYRPSTKVVVTSKFSPLTLNDELTVFLKTSRPMAELVRWNATDSSRCLRLEVRCS</sequence>
<dbReference type="GO" id="GO:0004252">
    <property type="term" value="F:serine-type endopeptidase activity"/>
    <property type="evidence" value="ECO:0007669"/>
    <property type="project" value="InterPro"/>
</dbReference>
<feature type="disulfide bond" evidence="2">
    <location>
        <begin position="1555"/>
        <end position="1570"/>
    </location>
</feature>
<dbReference type="InterPro" id="IPR043504">
    <property type="entry name" value="Peptidase_S1_PA_chymotrypsin"/>
</dbReference>
<dbReference type="PROSITE" id="PS50240">
    <property type="entry name" value="TRYPSIN_DOM"/>
    <property type="match status" value="2"/>
</dbReference>
<dbReference type="GO" id="GO:0006508">
    <property type="term" value="P:proteolysis"/>
    <property type="evidence" value="ECO:0007669"/>
    <property type="project" value="UniProtKB-KW"/>
</dbReference>
<dbReference type="FunFam" id="4.10.400.10:FF:000210">
    <property type="entry name" value="Serine protease nudel"/>
    <property type="match status" value="1"/>
</dbReference>
<protein>
    <recommendedName>
        <fullName evidence="6">Peptidase S1 domain-containing protein</fullName>
    </recommendedName>
</protein>
<feature type="disulfide bond" evidence="2">
    <location>
        <begin position="822"/>
        <end position="837"/>
    </location>
</feature>
<feature type="disulfide bond" evidence="2">
    <location>
        <begin position="1233"/>
        <end position="1245"/>
    </location>
</feature>
<dbReference type="PANTHER" id="PTHR24258">
    <property type="entry name" value="SERINE PROTEASE-RELATED"/>
    <property type="match status" value="1"/>
</dbReference>
<keyword evidence="1 2" id="KW-1015">Disulfide bond</keyword>
<evidence type="ECO:0000256" key="1">
    <source>
        <dbReference type="ARBA" id="ARBA00023157"/>
    </source>
</evidence>
<dbReference type="VEuPathDB" id="VectorBase:GPPI010264"/>
<dbReference type="InterPro" id="IPR009003">
    <property type="entry name" value="Peptidase_S1_PA"/>
</dbReference>
<dbReference type="PROSITE" id="PS50068">
    <property type="entry name" value="LDLRA_2"/>
    <property type="match status" value="8"/>
</dbReference>
<feature type="disulfide bond" evidence="2">
    <location>
        <begin position="2230"/>
        <end position="2242"/>
    </location>
</feature>
<proteinExistence type="predicted"/>
<dbReference type="PRINTS" id="PR00261">
    <property type="entry name" value="LDLRECEPTOR"/>
</dbReference>
<feature type="disulfide bond" evidence="2">
    <location>
        <begin position="745"/>
        <end position="760"/>
    </location>
</feature>
<dbReference type="CDD" id="cd00190">
    <property type="entry name" value="Tryp_SPc"/>
    <property type="match status" value="1"/>
</dbReference>
<feature type="domain" description="Peptidase S1" evidence="6">
    <location>
        <begin position="1828"/>
        <end position="2285"/>
    </location>
</feature>